<dbReference type="EMBL" id="FWFK01000008">
    <property type="protein sequence ID" value="SLN70705.1"/>
    <property type="molecule type" value="Genomic_DNA"/>
</dbReference>
<reference evidence="2 3" key="1">
    <citation type="submission" date="2017-03" db="EMBL/GenBank/DDBJ databases">
        <authorList>
            <person name="Afonso C.L."/>
            <person name="Miller P.J."/>
            <person name="Scott M.A."/>
            <person name="Spackman E."/>
            <person name="Goraichik I."/>
            <person name="Dimitrov K.M."/>
            <person name="Suarez D.L."/>
            <person name="Swayne D.E."/>
        </authorList>
    </citation>
    <scope>NUCLEOTIDE SEQUENCE [LARGE SCALE GENOMIC DNA]</scope>
    <source>
        <strain evidence="2 3">CECT 8625</strain>
    </source>
</reference>
<dbReference type="AlphaFoldDB" id="A0A1X7A582"/>
<evidence type="ECO:0000313" key="2">
    <source>
        <dbReference type="EMBL" id="SLN70705.1"/>
    </source>
</evidence>
<protein>
    <submittedName>
        <fullName evidence="2">Uncharacterized protein</fullName>
    </submittedName>
</protein>
<keyword evidence="3" id="KW-1185">Reference proteome</keyword>
<evidence type="ECO:0000256" key="1">
    <source>
        <dbReference type="SAM" id="MobiDB-lite"/>
    </source>
</evidence>
<feature type="region of interest" description="Disordered" evidence="1">
    <location>
        <begin position="1"/>
        <end position="21"/>
    </location>
</feature>
<evidence type="ECO:0000313" key="3">
    <source>
        <dbReference type="Proteomes" id="UP000193570"/>
    </source>
</evidence>
<gene>
    <name evidence="2" type="ORF">ROJ8625_03673</name>
</gene>
<proteinExistence type="predicted"/>
<accession>A0A1X7A582</accession>
<organism evidence="2 3">
    <name type="scientific">Roseivivax jejudonensis</name>
    <dbReference type="NCBI Taxonomy" id="1529041"/>
    <lineage>
        <taxon>Bacteria</taxon>
        <taxon>Pseudomonadati</taxon>
        <taxon>Pseudomonadota</taxon>
        <taxon>Alphaproteobacteria</taxon>
        <taxon>Rhodobacterales</taxon>
        <taxon>Roseobacteraceae</taxon>
        <taxon>Roseivivax</taxon>
    </lineage>
</organism>
<dbReference type="RefSeq" id="WP_085793348.1">
    <property type="nucleotide sequence ID" value="NZ_FWFK01000008.1"/>
</dbReference>
<dbReference type="Proteomes" id="UP000193570">
    <property type="component" value="Unassembled WGS sequence"/>
</dbReference>
<name>A0A1X7A582_9RHOB</name>
<sequence length="97" mass="11261">MKTRQPISKITPSLTTDRREVEETQRIYDEYMARIREQLKAQIHSGMHGPVGSLSRNKREREIAETEVALKAAYTQLFDHWYDLVAIAEEARASRDA</sequence>
<feature type="compositionally biased region" description="Polar residues" evidence="1">
    <location>
        <begin position="1"/>
        <end position="15"/>
    </location>
</feature>